<keyword evidence="1" id="KW-0812">Transmembrane</keyword>
<evidence type="ECO:0008006" key="4">
    <source>
        <dbReference type="Google" id="ProtNLM"/>
    </source>
</evidence>
<dbReference type="Proteomes" id="UP001224775">
    <property type="component" value="Unassembled WGS sequence"/>
</dbReference>
<keyword evidence="1" id="KW-1133">Transmembrane helix</keyword>
<comment type="caution">
    <text evidence="2">The sequence shown here is derived from an EMBL/GenBank/DDBJ whole genome shotgun (WGS) entry which is preliminary data.</text>
</comment>
<feature type="transmembrane region" description="Helical" evidence="1">
    <location>
        <begin position="31"/>
        <end position="52"/>
    </location>
</feature>
<keyword evidence="3" id="KW-1185">Reference proteome</keyword>
<sequence>MHHRKEQDENGSSNHTSPLLLQIEIMTGRSIAASSVVAVISVIGTISVLPFASCFTATTTVRSLALSNHRQSFFSTKATESDETELQSSLTSASSRIEDCKRTLINQCNSHKLESGYSSSIDSSIRNLEQLGEDLGFGQASSVSGLLSGEWDLIYASDDITRSSPFFWAFRRAFPDNSDQIFGITDAIPEPIKMVGPATQEIDLDSSSRGTFVSRVKVATLGGVATSIMTTRATIMGAEGVDGLRLKVETTKPEESTILKKLGPLGELISSNSQPFPSGEALEKVAPGSSEIVMVTTYLDEGLRVTRNKDRSDDDVFVWVRVGEFSGGNTASL</sequence>
<organism evidence="2 3">
    <name type="scientific">Skeletonema marinoi</name>
    <dbReference type="NCBI Taxonomy" id="267567"/>
    <lineage>
        <taxon>Eukaryota</taxon>
        <taxon>Sar</taxon>
        <taxon>Stramenopiles</taxon>
        <taxon>Ochrophyta</taxon>
        <taxon>Bacillariophyta</taxon>
        <taxon>Coscinodiscophyceae</taxon>
        <taxon>Thalassiosirophycidae</taxon>
        <taxon>Thalassiosirales</taxon>
        <taxon>Skeletonemataceae</taxon>
        <taxon>Skeletonema</taxon>
        <taxon>Skeletonema marinoi-dohrnii complex</taxon>
    </lineage>
</organism>
<evidence type="ECO:0000313" key="2">
    <source>
        <dbReference type="EMBL" id="KAK1739683.1"/>
    </source>
</evidence>
<proteinExistence type="predicted"/>
<protein>
    <recommendedName>
        <fullName evidence="4">Plastid lipid-associated protein/fibrillin conserved domain-containing protein</fullName>
    </recommendedName>
</protein>
<evidence type="ECO:0000313" key="3">
    <source>
        <dbReference type="Proteomes" id="UP001224775"/>
    </source>
</evidence>
<gene>
    <name evidence="2" type="ORF">QTG54_009442</name>
</gene>
<keyword evidence="1" id="KW-0472">Membrane</keyword>
<dbReference type="AlphaFoldDB" id="A0AAD8Y5Q3"/>
<evidence type="ECO:0000256" key="1">
    <source>
        <dbReference type="SAM" id="Phobius"/>
    </source>
</evidence>
<accession>A0AAD8Y5Q3</accession>
<name>A0AAD8Y5Q3_9STRA</name>
<dbReference type="EMBL" id="JATAAI010000017">
    <property type="protein sequence ID" value="KAK1739683.1"/>
    <property type="molecule type" value="Genomic_DNA"/>
</dbReference>
<reference evidence="2" key="1">
    <citation type="submission" date="2023-06" db="EMBL/GenBank/DDBJ databases">
        <title>Survivors Of The Sea: Transcriptome response of Skeletonema marinoi to long-term dormancy.</title>
        <authorList>
            <person name="Pinder M.I.M."/>
            <person name="Kourtchenko O."/>
            <person name="Robertson E.K."/>
            <person name="Larsson T."/>
            <person name="Maumus F."/>
            <person name="Osuna-Cruz C.M."/>
            <person name="Vancaester E."/>
            <person name="Stenow R."/>
            <person name="Vandepoele K."/>
            <person name="Ploug H."/>
            <person name="Bruchert V."/>
            <person name="Godhe A."/>
            <person name="Topel M."/>
        </authorList>
    </citation>
    <scope>NUCLEOTIDE SEQUENCE</scope>
    <source>
        <strain evidence="2">R05AC</strain>
    </source>
</reference>